<evidence type="ECO:0000313" key="4">
    <source>
        <dbReference type="Proteomes" id="UP001226434"/>
    </source>
</evidence>
<feature type="domain" description="CN hydrolase" evidence="2">
    <location>
        <begin position="1"/>
        <end position="231"/>
    </location>
</feature>
<evidence type="ECO:0000259" key="2">
    <source>
        <dbReference type="PROSITE" id="PS50263"/>
    </source>
</evidence>
<dbReference type="PANTHER" id="PTHR43674">
    <property type="entry name" value="NITRILASE C965.09-RELATED"/>
    <property type="match status" value="1"/>
</dbReference>
<dbReference type="InterPro" id="IPR003010">
    <property type="entry name" value="C-N_Hydrolase"/>
</dbReference>
<dbReference type="PANTHER" id="PTHR43674:SF2">
    <property type="entry name" value="BETA-UREIDOPROPIONASE"/>
    <property type="match status" value="1"/>
</dbReference>
<protein>
    <submittedName>
        <fullName evidence="3">Carbon-nitrogen hydrolase family protein</fullName>
    </submittedName>
</protein>
<proteinExistence type="predicted"/>
<keyword evidence="1 3" id="KW-0378">Hydrolase</keyword>
<evidence type="ECO:0000313" key="3">
    <source>
        <dbReference type="EMBL" id="MDI3319772.1"/>
    </source>
</evidence>
<keyword evidence="4" id="KW-1185">Reference proteome</keyword>
<accession>A0ABT6RD47</accession>
<dbReference type="CDD" id="cd07197">
    <property type="entry name" value="nitrilase"/>
    <property type="match status" value="1"/>
</dbReference>
<dbReference type="InterPro" id="IPR036526">
    <property type="entry name" value="C-N_Hydrolase_sf"/>
</dbReference>
<dbReference type="SUPFAM" id="SSF56317">
    <property type="entry name" value="Carbon-nitrogen hydrolase"/>
    <property type="match status" value="1"/>
</dbReference>
<dbReference type="RefSeq" id="WP_282333874.1">
    <property type="nucleotide sequence ID" value="NZ_JASBRG010000005.1"/>
</dbReference>
<dbReference type="GO" id="GO:0016787">
    <property type="term" value="F:hydrolase activity"/>
    <property type="evidence" value="ECO:0007669"/>
    <property type="project" value="UniProtKB-KW"/>
</dbReference>
<dbReference type="PROSITE" id="PS50263">
    <property type="entry name" value="CN_HYDROLASE"/>
    <property type="match status" value="1"/>
</dbReference>
<dbReference type="Proteomes" id="UP001226434">
    <property type="component" value="Unassembled WGS sequence"/>
</dbReference>
<dbReference type="Pfam" id="PF00795">
    <property type="entry name" value="CN_hydrolase"/>
    <property type="match status" value="1"/>
</dbReference>
<name>A0ABT6RD47_9BACT</name>
<evidence type="ECO:0000256" key="1">
    <source>
        <dbReference type="ARBA" id="ARBA00022801"/>
    </source>
</evidence>
<sequence>MKISVAQAKPETGNIEKNIAKHLQLIDLADGADLIVFPELSLTGYEPAMAAGLATNIDDKRLDAFQKVSDKQRITICVGLPIKNDAGVCISMVIVQPAELRQLYSKTYLHADEEPFFVSHQNDINLTLSSRITFAICYELSVPEHTTNAFKNGENIYIASVSKTKKGIDKALLTLAGIASTHKATVLLANAIGVEDGAQSAGHSSAWDNKGVLLAQMNEEDEGVIVIDTDTHETVIRKL</sequence>
<dbReference type="Gene3D" id="3.60.110.10">
    <property type="entry name" value="Carbon-nitrogen hydrolase"/>
    <property type="match status" value="1"/>
</dbReference>
<gene>
    <name evidence="3" type="ORF">QJ048_08310</name>
</gene>
<comment type="caution">
    <text evidence="3">The sequence shown here is derived from an EMBL/GenBank/DDBJ whole genome shotgun (WGS) entry which is preliminary data.</text>
</comment>
<organism evidence="3 4">
    <name type="scientific">Pinibacter soli</name>
    <dbReference type="NCBI Taxonomy" id="3044211"/>
    <lineage>
        <taxon>Bacteria</taxon>
        <taxon>Pseudomonadati</taxon>
        <taxon>Bacteroidota</taxon>
        <taxon>Chitinophagia</taxon>
        <taxon>Chitinophagales</taxon>
        <taxon>Chitinophagaceae</taxon>
        <taxon>Pinibacter</taxon>
    </lineage>
</organism>
<dbReference type="InterPro" id="IPR050345">
    <property type="entry name" value="Aliph_Amidase/BUP"/>
</dbReference>
<dbReference type="EMBL" id="JASBRG010000005">
    <property type="protein sequence ID" value="MDI3319772.1"/>
    <property type="molecule type" value="Genomic_DNA"/>
</dbReference>
<reference evidence="3 4" key="1">
    <citation type="submission" date="2023-05" db="EMBL/GenBank/DDBJ databases">
        <title>Genome sequence of Pinibacter sp. MAH-24.</title>
        <authorList>
            <person name="Huq M.A."/>
        </authorList>
    </citation>
    <scope>NUCLEOTIDE SEQUENCE [LARGE SCALE GENOMIC DNA]</scope>
    <source>
        <strain evidence="3 4">MAH-24</strain>
    </source>
</reference>